<keyword evidence="3 5" id="KW-1133">Transmembrane helix</keyword>
<dbReference type="InterPro" id="IPR035906">
    <property type="entry name" value="MetI-like_sf"/>
</dbReference>
<feature type="transmembrane region" description="Helical" evidence="5">
    <location>
        <begin position="104"/>
        <end position="122"/>
    </location>
</feature>
<feature type="transmembrane region" description="Helical" evidence="5">
    <location>
        <begin position="196"/>
        <end position="221"/>
    </location>
</feature>
<reference evidence="7" key="1">
    <citation type="submission" date="2020-12" db="EMBL/GenBank/DDBJ databases">
        <title>Clostridium thailandense sp. nov., a novel acetogenic bacterium isolated from peat land soil in Thailand.</title>
        <authorList>
            <person name="Chaikitkaew S."/>
            <person name="Birkeland N.K."/>
        </authorList>
    </citation>
    <scope>NUCLEOTIDE SEQUENCE</scope>
    <source>
        <strain evidence="7">DSM 17425</strain>
    </source>
</reference>
<evidence type="ECO:0000256" key="3">
    <source>
        <dbReference type="ARBA" id="ARBA00022989"/>
    </source>
</evidence>
<accession>A0A934I174</accession>
<dbReference type="GO" id="GO:0005886">
    <property type="term" value="C:plasma membrane"/>
    <property type="evidence" value="ECO:0007669"/>
    <property type="project" value="UniProtKB-SubCell"/>
</dbReference>
<comment type="similarity">
    <text evidence="5">Belongs to the binding-protein-dependent transport system permease family.</text>
</comment>
<dbReference type="PROSITE" id="PS50928">
    <property type="entry name" value="ABC_TM1"/>
    <property type="match status" value="1"/>
</dbReference>
<gene>
    <name evidence="7" type="ORF">I6U51_17305</name>
</gene>
<evidence type="ECO:0000256" key="1">
    <source>
        <dbReference type="ARBA" id="ARBA00004141"/>
    </source>
</evidence>
<evidence type="ECO:0000256" key="5">
    <source>
        <dbReference type="RuleBase" id="RU363032"/>
    </source>
</evidence>
<evidence type="ECO:0000256" key="4">
    <source>
        <dbReference type="ARBA" id="ARBA00023136"/>
    </source>
</evidence>
<dbReference type="AlphaFoldDB" id="A0A934I174"/>
<dbReference type="CDD" id="cd06261">
    <property type="entry name" value="TM_PBP2"/>
    <property type="match status" value="1"/>
</dbReference>
<comment type="subcellular location">
    <subcellularLocation>
        <location evidence="5">Cell membrane</location>
        <topology evidence="5">Multi-pass membrane protein</topology>
    </subcellularLocation>
    <subcellularLocation>
        <location evidence="1">Membrane</location>
        <topology evidence="1">Multi-pass membrane protein</topology>
    </subcellularLocation>
</comment>
<evidence type="ECO:0000256" key="2">
    <source>
        <dbReference type="ARBA" id="ARBA00022692"/>
    </source>
</evidence>
<dbReference type="Pfam" id="PF00528">
    <property type="entry name" value="BPD_transp_1"/>
    <property type="match status" value="1"/>
</dbReference>
<dbReference type="PANTHER" id="PTHR43759:SF1">
    <property type="entry name" value="GLUCOSE IMPORT SYSTEM PERMEASE PROTEIN GLCT"/>
    <property type="match status" value="1"/>
</dbReference>
<feature type="transmembrane region" description="Helical" evidence="5">
    <location>
        <begin position="256"/>
        <end position="276"/>
    </location>
</feature>
<comment type="caution">
    <text evidence="7">The sequence shown here is derived from an EMBL/GenBank/DDBJ whole genome shotgun (WGS) entry which is preliminary data.</text>
</comment>
<dbReference type="RefSeq" id="WP_211143811.1">
    <property type="nucleotide sequence ID" value="NZ_JAEEGB010000026.1"/>
</dbReference>
<dbReference type="Gene3D" id="1.10.3720.10">
    <property type="entry name" value="MetI-like"/>
    <property type="match status" value="1"/>
</dbReference>
<keyword evidence="8" id="KW-1185">Reference proteome</keyword>
<evidence type="ECO:0000313" key="7">
    <source>
        <dbReference type="EMBL" id="MBI6874433.1"/>
    </source>
</evidence>
<dbReference type="PANTHER" id="PTHR43759">
    <property type="entry name" value="TREHALOSE TRANSPORT SYSTEM PERMEASE PROTEIN SUGA"/>
    <property type="match status" value="1"/>
</dbReference>
<sequence length="292" mass="32411">MIYSKLKPYIMVLPVSLLMVLFIYALINGLIQSFGILPAAGLTKFTLLYYKEIFTRRDMMSSLFLSLYISLVSSLIAVILGVLISAAASASGIVKKRSFQLLKVPIILPHTVSALLIINVFSQSGILSRLSYHLDIIHNQQQFISLVFDKGSIGIILAYLWKEIPFVTLVVVTIMANIDSSLGEAAINLGATRLKAFFNITLPLCLPSIVTSFIIVFAYSFGAFEIPFLLGATSPKSLPVLTYLEYTHPDLAHRPYAMVLNSLMTTISVLLTYIYYKILQRNLKKVGVDTNE</sequence>
<dbReference type="GO" id="GO:0055085">
    <property type="term" value="P:transmembrane transport"/>
    <property type="evidence" value="ECO:0007669"/>
    <property type="project" value="InterPro"/>
</dbReference>
<evidence type="ECO:0000313" key="8">
    <source>
        <dbReference type="Proteomes" id="UP000622687"/>
    </source>
</evidence>
<dbReference type="EMBL" id="JAEEGB010000026">
    <property type="protein sequence ID" value="MBI6874433.1"/>
    <property type="molecule type" value="Genomic_DNA"/>
</dbReference>
<keyword evidence="4 5" id="KW-0472">Membrane</keyword>
<feature type="transmembrane region" description="Helical" evidence="5">
    <location>
        <begin position="9"/>
        <end position="27"/>
    </location>
</feature>
<organism evidence="7 8">
    <name type="scientific">Clostridium aciditolerans</name>
    <dbReference type="NCBI Taxonomy" id="339861"/>
    <lineage>
        <taxon>Bacteria</taxon>
        <taxon>Bacillati</taxon>
        <taxon>Bacillota</taxon>
        <taxon>Clostridia</taxon>
        <taxon>Eubacteriales</taxon>
        <taxon>Clostridiaceae</taxon>
        <taxon>Clostridium</taxon>
    </lineage>
</organism>
<evidence type="ECO:0000259" key="6">
    <source>
        <dbReference type="PROSITE" id="PS50928"/>
    </source>
</evidence>
<dbReference type="Proteomes" id="UP000622687">
    <property type="component" value="Unassembled WGS sequence"/>
</dbReference>
<feature type="domain" description="ABC transmembrane type-1" evidence="6">
    <location>
        <begin position="63"/>
        <end position="275"/>
    </location>
</feature>
<dbReference type="InterPro" id="IPR000515">
    <property type="entry name" value="MetI-like"/>
</dbReference>
<protein>
    <submittedName>
        <fullName evidence="7">ABC transporter permease subunit</fullName>
    </submittedName>
</protein>
<dbReference type="SUPFAM" id="SSF161098">
    <property type="entry name" value="MetI-like"/>
    <property type="match status" value="1"/>
</dbReference>
<dbReference type="InterPro" id="IPR052730">
    <property type="entry name" value="Sugar_ABC_transporter"/>
</dbReference>
<name>A0A934I174_9CLOT</name>
<proteinExistence type="inferred from homology"/>
<feature type="transmembrane region" description="Helical" evidence="5">
    <location>
        <begin position="62"/>
        <end position="84"/>
    </location>
</feature>
<keyword evidence="2 5" id="KW-0812">Transmembrane</keyword>
<keyword evidence="5" id="KW-0813">Transport</keyword>